<evidence type="ECO:0000256" key="5">
    <source>
        <dbReference type="SAM" id="MobiDB-lite"/>
    </source>
</evidence>
<feature type="transmembrane region" description="Helical" evidence="6">
    <location>
        <begin position="412"/>
        <end position="432"/>
    </location>
</feature>
<feature type="transmembrane region" description="Helical" evidence="6">
    <location>
        <begin position="385"/>
        <end position="405"/>
    </location>
</feature>
<feature type="transmembrane region" description="Helical" evidence="6">
    <location>
        <begin position="650"/>
        <end position="670"/>
    </location>
</feature>
<organism evidence="7 8">
    <name type="scientific">Biomphalaria glabrata</name>
    <name type="common">Bloodfluke planorb</name>
    <name type="synonym">Freshwater snail</name>
    <dbReference type="NCBI Taxonomy" id="6526"/>
    <lineage>
        <taxon>Eukaryota</taxon>
        <taxon>Metazoa</taxon>
        <taxon>Spiralia</taxon>
        <taxon>Lophotrochozoa</taxon>
        <taxon>Mollusca</taxon>
        <taxon>Gastropoda</taxon>
        <taxon>Heterobranchia</taxon>
        <taxon>Euthyneura</taxon>
        <taxon>Panpulmonata</taxon>
        <taxon>Hygrophila</taxon>
        <taxon>Lymnaeoidea</taxon>
        <taxon>Planorbidae</taxon>
        <taxon>Biomphalaria</taxon>
    </lineage>
</organism>
<dbReference type="Proteomes" id="UP001165740">
    <property type="component" value="Chromosome 2"/>
</dbReference>
<evidence type="ECO:0000256" key="3">
    <source>
        <dbReference type="ARBA" id="ARBA00022989"/>
    </source>
</evidence>
<gene>
    <name evidence="8" type="primary">LOC106058466</name>
</gene>
<dbReference type="GO" id="GO:0022857">
    <property type="term" value="F:transmembrane transporter activity"/>
    <property type="evidence" value="ECO:0007669"/>
    <property type="project" value="InterPro"/>
</dbReference>
<reference evidence="8" key="1">
    <citation type="submission" date="2025-08" db="UniProtKB">
        <authorList>
            <consortium name="RefSeq"/>
        </authorList>
    </citation>
    <scope>IDENTIFICATION</scope>
</reference>
<dbReference type="RefSeq" id="XP_055877448.1">
    <property type="nucleotide sequence ID" value="XM_056021473.1"/>
</dbReference>
<comment type="subcellular location">
    <subcellularLocation>
        <location evidence="1">Membrane</location>
        <topology evidence="1">Multi-pass membrane protein</topology>
    </subcellularLocation>
</comment>
<accession>A0A9W2ZR56</accession>
<evidence type="ECO:0000256" key="2">
    <source>
        <dbReference type="ARBA" id="ARBA00022692"/>
    </source>
</evidence>
<feature type="transmembrane region" description="Helical" evidence="6">
    <location>
        <begin position="324"/>
        <end position="343"/>
    </location>
</feature>
<keyword evidence="2 6" id="KW-0812">Transmembrane</keyword>
<feature type="compositionally biased region" description="Polar residues" evidence="5">
    <location>
        <begin position="215"/>
        <end position="224"/>
    </location>
</feature>
<dbReference type="GO" id="GO:0016020">
    <property type="term" value="C:membrane"/>
    <property type="evidence" value="ECO:0007669"/>
    <property type="project" value="UniProtKB-SubCell"/>
</dbReference>
<feature type="compositionally biased region" description="Low complexity" evidence="5">
    <location>
        <begin position="225"/>
        <end position="240"/>
    </location>
</feature>
<feature type="transmembrane region" description="Helical" evidence="6">
    <location>
        <begin position="676"/>
        <end position="696"/>
    </location>
</feature>
<dbReference type="OrthoDB" id="3936150at2759"/>
<evidence type="ECO:0000313" key="8">
    <source>
        <dbReference type="RefSeq" id="XP_055877448.1"/>
    </source>
</evidence>
<evidence type="ECO:0000256" key="6">
    <source>
        <dbReference type="SAM" id="Phobius"/>
    </source>
</evidence>
<feature type="transmembrane region" description="Helical" evidence="6">
    <location>
        <begin position="355"/>
        <end position="379"/>
    </location>
</feature>
<dbReference type="AlphaFoldDB" id="A0A9W2ZR56"/>
<name>A0A9W2ZR56_BIOGL</name>
<dbReference type="InterPro" id="IPR036259">
    <property type="entry name" value="MFS_trans_sf"/>
</dbReference>
<dbReference type="InterPro" id="IPR011701">
    <property type="entry name" value="MFS"/>
</dbReference>
<protein>
    <submittedName>
        <fullName evidence="8">Organic cation/carnitine transporter 2-like</fullName>
    </submittedName>
</protein>
<dbReference type="GeneID" id="106058466"/>
<keyword evidence="4 6" id="KW-0472">Membrane</keyword>
<feature type="transmembrane region" description="Helical" evidence="6">
    <location>
        <begin position="525"/>
        <end position="547"/>
    </location>
</feature>
<proteinExistence type="predicted"/>
<feature type="transmembrane region" description="Helical" evidence="6">
    <location>
        <begin position="585"/>
        <end position="606"/>
    </location>
</feature>
<evidence type="ECO:0000256" key="4">
    <source>
        <dbReference type="ARBA" id="ARBA00023136"/>
    </source>
</evidence>
<dbReference type="Gene3D" id="1.20.1250.20">
    <property type="entry name" value="MFS general substrate transporter like domains"/>
    <property type="match status" value="1"/>
</dbReference>
<evidence type="ECO:0000313" key="7">
    <source>
        <dbReference type="Proteomes" id="UP001165740"/>
    </source>
</evidence>
<dbReference type="SUPFAM" id="SSF103473">
    <property type="entry name" value="MFS general substrate transporter"/>
    <property type="match status" value="1"/>
</dbReference>
<dbReference type="Pfam" id="PF07690">
    <property type="entry name" value="MFS_1"/>
    <property type="match status" value="1"/>
</dbReference>
<dbReference type="PANTHER" id="PTHR24064">
    <property type="entry name" value="SOLUTE CARRIER FAMILY 22 MEMBER"/>
    <property type="match status" value="1"/>
</dbReference>
<evidence type="ECO:0000256" key="1">
    <source>
        <dbReference type="ARBA" id="ARBA00004141"/>
    </source>
</evidence>
<sequence length="734" mass="80656">MEEDESAASFDTIVCQSGQFGFFQKRLFFINTLIQSACISVIVYTCTCMPGLDEDGDSCGDTFGPDLIFANNGYHHNLTTPDKDDHHNMTSSVNASVEYLIQNLTALLPGLSTTPAAQLLQILTDITIAKNETLVSVLDMMTSVVNDTSRFLSKSSQDLFPESLSTALYQTDPGSSPILDPPHTNRSSPASDILDCYLNSIFQTADNLTDHRNDTVTMSTNNALPSTRSPNSSFNSSARNDSAVNNNDWPHLVDAVLVNLTERVSLQDMTSNTQGYYPDLSVILANESSSVVPTTHNACQKPFILLRTDLKRTQILDSMGLDDLIQLTFYGQGVGVILGSAVGSMTADILGRRRLLYIALTGMLTMQCLLAVSISWVMFIFMRTLAVAFAGATMVVSSVLVIEFLGPDWRDACTCSCFWTFGAIVMAMETLVTLNWRWLALLSGGVCFPLIGTYFTSTESVRWLQCQHRFTEAEACFREVVSVNASAVPDIMSLLDESRACIIHNMHQKRFTFLDLFHSLDSAKWTVTLIYTSMVSACVYFCLLLRVKQITGLVHFDVFLPFILDLPLTWSVIVVNRCLGRRWCLFLYSVASGFALLSVLILHVTGNVGQMPSLVTGLALFGKIGVTASLSLIFLIAIETFPTVTRCMGLAVALASASGGTMLSTALIFLERQHYTVPYLVYGAMMASVGAVGLLFPETIRQPLKNVQQCRHRKIPLMEGARLVGRPPTMWDAV</sequence>
<feature type="region of interest" description="Disordered" evidence="5">
    <location>
        <begin position="212"/>
        <end position="241"/>
    </location>
</feature>
<keyword evidence="3 6" id="KW-1133">Transmembrane helix</keyword>
<keyword evidence="7" id="KW-1185">Reference proteome</keyword>
<feature type="transmembrane region" description="Helical" evidence="6">
    <location>
        <begin position="618"/>
        <end position="638"/>
    </location>
</feature>